<evidence type="ECO:0000256" key="1">
    <source>
        <dbReference type="ARBA" id="ARBA00004141"/>
    </source>
</evidence>
<dbReference type="PANTHER" id="PTHR33048:SF129">
    <property type="entry name" value="INTEGRAL MEMBRANE PROTEIN-RELATED"/>
    <property type="match status" value="1"/>
</dbReference>
<feature type="domain" description="Rhodopsin" evidence="8">
    <location>
        <begin position="99"/>
        <end position="262"/>
    </location>
</feature>
<evidence type="ECO:0000313" key="9">
    <source>
        <dbReference type="EMBL" id="KAL0262638.1"/>
    </source>
</evidence>
<evidence type="ECO:0000256" key="6">
    <source>
        <dbReference type="SAM" id="MobiDB-lite"/>
    </source>
</evidence>
<dbReference type="InterPro" id="IPR049326">
    <property type="entry name" value="Rhodopsin_dom_fungi"/>
</dbReference>
<keyword evidence="2 7" id="KW-0812">Transmembrane</keyword>
<reference evidence="9 10" key="1">
    <citation type="submission" date="2024-02" db="EMBL/GenBank/DDBJ databases">
        <title>De novo assembly and annotation of 12 fungi associated with fruit tree decline syndrome in Ontario, Canada.</title>
        <authorList>
            <person name="Sulman M."/>
            <person name="Ellouze W."/>
            <person name="Ilyukhin E."/>
        </authorList>
    </citation>
    <scope>NUCLEOTIDE SEQUENCE [LARGE SCALE GENOMIC DNA]</scope>
    <source>
        <strain evidence="9 10">FDS-637</strain>
    </source>
</reference>
<feature type="region of interest" description="Disordered" evidence="6">
    <location>
        <begin position="292"/>
        <end position="319"/>
    </location>
</feature>
<feature type="transmembrane region" description="Helical" evidence="7">
    <location>
        <begin position="27"/>
        <end position="49"/>
    </location>
</feature>
<evidence type="ECO:0000256" key="7">
    <source>
        <dbReference type="SAM" id="Phobius"/>
    </source>
</evidence>
<name>A0ABR3CPU1_9PEZI</name>
<accession>A0ABR3CPU1</accession>
<dbReference type="GeneID" id="92005693"/>
<evidence type="ECO:0000259" key="8">
    <source>
        <dbReference type="Pfam" id="PF20684"/>
    </source>
</evidence>
<evidence type="ECO:0000313" key="10">
    <source>
        <dbReference type="Proteomes" id="UP001430584"/>
    </source>
</evidence>
<dbReference type="PANTHER" id="PTHR33048">
    <property type="entry name" value="PTH11-LIKE INTEGRAL MEMBRANE PROTEIN (AFU_ORTHOLOGUE AFUA_5G11245)"/>
    <property type="match status" value="1"/>
</dbReference>
<sequence length="484" mass="52826">MSAIVGTVTPEKWPEPNYEDPVTRTPLILGLMISGAVLSVGFTAGRLFAKVKRSSKHSLGLDDWLMALSTFIMLGVNVLGCVSTTVGSGRHTWDIDLATYISLCTSYLKLFPSRTNQWFCYICITFLTLWSLTFIFLMMFACNPIAGFWDPTIREASCLHIKELLILTGALNSLTDFCVFLWPVKTLWSIRLPLLQRISLVVAFGIGCFVCLAGVVRAWYMEVYFQSDDPYWKAAMLWVIVSLEGNLGIVCGCLPTLKPLAKMLWPRMFASRSSLVIDKLVPVGTAGLNPNNNNNNHYSYNPSNAGERRSGNESGNRGTKLEVGAKGATMGAKHEGWPFGNISQPGRGGSPGIFEEMFAAKKKGYFDDNYSLTPIGQGEMRMLEGGDVWAEVDTRVPGGAWRILRTVTLHSSSNSRRNSGAGGGGSGNGDAAAAVIGVAADARHSALSSNLPPSTLASRDPSAEIEDDRSDQRILRPARRWYGK</sequence>
<feature type="compositionally biased region" description="Low complexity" evidence="6">
    <location>
        <begin position="292"/>
        <end position="304"/>
    </location>
</feature>
<dbReference type="EMBL" id="JAJVCZ030000002">
    <property type="protein sequence ID" value="KAL0262638.1"/>
    <property type="molecule type" value="Genomic_DNA"/>
</dbReference>
<comment type="subcellular location">
    <subcellularLocation>
        <location evidence="1">Membrane</location>
        <topology evidence="1">Multi-pass membrane protein</topology>
    </subcellularLocation>
</comment>
<protein>
    <recommendedName>
        <fullName evidence="8">Rhodopsin domain-containing protein</fullName>
    </recommendedName>
</protein>
<gene>
    <name evidence="9" type="ORF">SLS55_001608</name>
</gene>
<dbReference type="RefSeq" id="XP_066635667.1">
    <property type="nucleotide sequence ID" value="XM_066773100.1"/>
</dbReference>
<dbReference type="InterPro" id="IPR052337">
    <property type="entry name" value="SAT4-like"/>
</dbReference>
<feature type="region of interest" description="Disordered" evidence="6">
    <location>
        <begin position="446"/>
        <end position="484"/>
    </location>
</feature>
<feature type="transmembrane region" description="Helical" evidence="7">
    <location>
        <begin position="235"/>
        <end position="257"/>
    </location>
</feature>
<evidence type="ECO:0000256" key="5">
    <source>
        <dbReference type="ARBA" id="ARBA00038359"/>
    </source>
</evidence>
<feature type="transmembrane region" description="Helical" evidence="7">
    <location>
        <begin position="161"/>
        <end position="182"/>
    </location>
</feature>
<dbReference type="Proteomes" id="UP001430584">
    <property type="component" value="Unassembled WGS sequence"/>
</dbReference>
<feature type="transmembrane region" description="Helical" evidence="7">
    <location>
        <begin position="118"/>
        <end position="141"/>
    </location>
</feature>
<keyword evidence="4 7" id="KW-0472">Membrane</keyword>
<feature type="transmembrane region" description="Helical" evidence="7">
    <location>
        <begin position="61"/>
        <end position="86"/>
    </location>
</feature>
<evidence type="ECO:0000256" key="2">
    <source>
        <dbReference type="ARBA" id="ARBA00022692"/>
    </source>
</evidence>
<comment type="caution">
    <text evidence="9">The sequence shown here is derived from an EMBL/GenBank/DDBJ whole genome shotgun (WGS) entry which is preliminary data.</text>
</comment>
<comment type="similarity">
    <text evidence="5">Belongs to the SAT4 family.</text>
</comment>
<organism evidence="9 10">
    <name type="scientific">Diplodia seriata</name>
    <dbReference type="NCBI Taxonomy" id="420778"/>
    <lineage>
        <taxon>Eukaryota</taxon>
        <taxon>Fungi</taxon>
        <taxon>Dikarya</taxon>
        <taxon>Ascomycota</taxon>
        <taxon>Pezizomycotina</taxon>
        <taxon>Dothideomycetes</taxon>
        <taxon>Dothideomycetes incertae sedis</taxon>
        <taxon>Botryosphaeriales</taxon>
        <taxon>Botryosphaeriaceae</taxon>
        <taxon>Diplodia</taxon>
    </lineage>
</organism>
<dbReference type="Pfam" id="PF20684">
    <property type="entry name" value="Fung_rhodopsin"/>
    <property type="match status" value="1"/>
</dbReference>
<feature type="transmembrane region" description="Helical" evidence="7">
    <location>
        <begin position="194"/>
        <end position="215"/>
    </location>
</feature>
<evidence type="ECO:0000256" key="4">
    <source>
        <dbReference type="ARBA" id="ARBA00023136"/>
    </source>
</evidence>
<keyword evidence="10" id="KW-1185">Reference proteome</keyword>
<keyword evidence="3 7" id="KW-1133">Transmembrane helix</keyword>
<proteinExistence type="inferred from homology"/>
<evidence type="ECO:0000256" key="3">
    <source>
        <dbReference type="ARBA" id="ARBA00022989"/>
    </source>
</evidence>
<feature type="compositionally biased region" description="Polar residues" evidence="6">
    <location>
        <begin position="446"/>
        <end position="457"/>
    </location>
</feature>